<gene>
    <name evidence="4" type="primary">pglF</name>
    <name evidence="4" type="ORF">MBORA_15400</name>
</gene>
<dbReference type="SUPFAM" id="SSF51735">
    <property type="entry name" value="NAD(P)-binding Rossmann-fold domains"/>
    <property type="match status" value="1"/>
</dbReference>
<dbReference type="EC" id="4.2.1.135" evidence="4"/>
<dbReference type="Pfam" id="PF13727">
    <property type="entry name" value="CoA_binding_3"/>
    <property type="match status" value="1"/>
</dbReference>
<dbReference type="Pfam" id="PF02719">
    <property type="entry name" value="Polysacc_synt_2"/>
    <property type="match status" value="1"/>
</dbReference>
<feature type="transmembrane region" description="Helical" evidence="2">
    <location>
        <begin position="112"/>
        <end position="132"/>
    </location>
</feature>
<dbReference type="PANTHER" id="PTHR43318">
    <property type="entry name" value="UDP-N-ACETYLGLUCOSAMINE 4,6-DEHYDRATASE"/>
    <property type="match status" value="1"/>
</dbReference>
<comment type="similarity">
    <text evidence="1">Belongs to the polysaccharide synthase family.</text>
</comment>
<dbReference type="EMBL" id="LWMU01000092">
    <property type="protein sequence ID" value="KZX11295.1"/>
    <property type="molecule type" value="Genomic_DNA"/>
</dbReference>
<dbReference type="RefSeq" id="WP_063720492.1">
    <property type="nucleotide sequence ID" value="NZ_LT985167.1"/>
</dbReference>
<keyword evidence="4" id="KW-0456">Lyase</keyword>
<accession>A0A162FD73</accession>
<keyword evidence="5" id="KW-1185">Reference proteome</keyword>
<dbReference type="Gene3D" id="3.40.50.720">
    <property type="entry name" value="NAD(P)-binding Rossmann-like Domain"/>
    <property type="match status" value="2"/>
</dbReference>
<keyword evidence="2" id="KW-0472">Membrane</keyword>
<sequence length="620" mass="70493">MINLNPFSRYRNILIPLADVICIIIGYIFTFYLIIDAELFFSPELQLSIVLSIIIYQIVFRLTGRYNTIIRYETEQDYITYILLCFISSILVSLSGELLFHFSEVSVKQSVGSGLIIGVLIVTYHLTIRYSFMSNMSGSNDNSNNEKQKNLLIIGGGYAANDIITTIRSTLKGKYNIVGIIDDNHARSGYYVSRIKILGDRHDIIKICELYDVDLIFFSIVNIDNQNKKEILNICRKTNAKVKILPGLRELITEKDLYNTLRDVEAKDLLGREPVQLDNNNIHSLIKNKVVLVTGGGGSIGEELCKQIMLYEPKQLLMLDIYENNLYNIELELKDKYPTRDIKAIIATIRDENRLKAIFKEYSPEIVFHAAAHKHVPLMENNPTEAIKNNVFGTYNLVKVCDEFKTKRFILISTDKAVNPTNIMGASKRLCEMIIQAKNKESETEFVAVRFGNVLGSNGSVIPLFKKQISEGGPVTVTHKDITRFFMTIPEAVSLVLQAVTYAEGGEIFVLDMGKPVKIYDLAKSLIELSGLKLGEDINIKITGLRPGEKLYEELLMAEENLEKTKHEKIFITEPMNFTSQDIEDKLDLFRNLLKNESVSKKEIKKTMEQCVPTYKDPEK</sequence>
<organism evidence="4 5">
    <name type="scientific">Methanobrevibacter oralis</name>
    <dbReference type="NCBI Taxonomy" id="66851"/>
    <lineage>
        <taxon>Archaea</taxon>
        <taxon>Methanobacteriati</taxon>
        <taxon>Methanobacteriota</taxon>
        <taxon>Methanomada group</taxon>
        <taxon>Methanobacteria</taxon>
        <taxon>Methanobacteriales</taxon>
        <taxon>Methanobacteriaceae</taxon>
        <taxon>Methanobrevibacter</taxon>
    </lineage>
</organism>
<dbReference type="InterPro" id="IPR003869">
    <property type="entry name" value="Polysac_CapD-like"/>
</dbReference>
<evidence type="ECO:0000313" key="4">
    <source>
        <dbReference type="EMBL" id="KZX11295.1"/>
    </source>
</evidence>
<feature type="transmembrane region" description="Helical" evidence="2">
    <location>
        <begin position="78"/>
        <end position="100"/>
    </location>
</feature>
<evidence type="ECO:0000259" key="3">
    <source>
        <dbReference type="Pfam" id="PF02719"/>
    </source>
</evidence>
<feature type="domain" description="Polysaccharide biosynthesis protein CapD-like" evidence="3">
    <location>
        <begin position="291"/>
        <end position="573"/>
    </location>
</feature>
<feature type="transmembrane region" description="Helical" evidence="2">
    <location>
        <begin position="47"/>
        <end position="66"/>
    </location>
</feature>
<evidence type="ECO:0000256" key="1">
    <source>
        <dbReference type="ARBA" id="ARBA00007430"/>
    </source>
</evidence>
<dbReference type="InterPro" id="IPR029063">
    <property type="entry name" value="SAM-dependent_MTases_sf"/>
</dbReference>
<dbReference type="STRING" id="66851.MBORA_15400"/>
<evidence type="ECO:0000313" key="5">
    <source>
        <dbReference type="Proteomes" id="UP000077428"/>
    </source>
</evidence>
<keyword evidence="2" id="KW-0812">Transmembrane</keyword>
<name>A0A162FD73_METOA</name>
<dbReference type="InterPro" id="IPR051203">
    <property type="entry name" value="Polysaccharide_Synthase-Rel"/>
</dbReference>
<dbReference type="InterPro" id="IPR036291">
    <property type="entry name" value="NAD(P)-bd_dom_sf"/>
</dbReference>
<dbReference type="PATRIC" id="fig|66851.6.peg.1681"/>
<reference evidence="5" key="1">
    <citation type="journal article" date="2016" name="Genome Announc.">
        <title>Draft Genome Sequences of Methanobrevibacter curvatus DSM11111, Methanobrevibacter cuticularis DSM11139, Methanobrevibacter filiformis DSM11501, and Methanobrevibacter oralis DSM7256.</title>
        <authorList>
            <person name="Poehlein A."/>
            <person name="Seedorf H."/>
        </authorList>
    </citation>
    <scope>NUCLEOTIDE SEQUENCE [LARGE SCALE GENOMIC DNA]</scope>
    <source>
        <strain evidence="5">DSM 7256 / JCM 30027 / ZR</strain>
    </source>
</reference>
<comment type="caution">
    <text evidence="4">The sequence shown here is derived from an EMBL/GenBank/DDBJ whole genome shotgun (WGS) entry which is preliminary data.</text>
</comment>
<dbReference type="SUPFAM" id="SSF53335">
    <property type="entry name" value="S-adenosyl-L-methionine-dependent methyltransferases"/>
    <property type="match status" value="1"/>
</dbReference>
<dbReference type="CDD" id="cd05237">
    <property type="entry name" value="UDP_invert_4-6DH_SDR_e"/>
    <property type="match status" value="1"/>
</dbReference>
<dbReference type="AlphaFoldDB" id="A0A162FD73"/>
<dbReference type="Proteomes" id="UP000077428">
    <property type="component" value="Unassembled WGS sequence"/>
</dbReference>
<feature type="transmembrane region" description="Helical" evidence="2">
    <location>
        <begin position="12"/>
        <end position="35"/>
    </location>
</feature>
<dbReference type="OrthoDB" id="4907at2157"/>
<protein>
    <submittedName>
        <fullName evidence="4">UDP-N-acetyl-alpha-D-glucosamine C6 dehydratase</fullName>
        <ecNumber evidence="4">4.2.1.135</ecNumber>
    </submittedName>
</protein>
<evidence type="ECO:0000256" key="2">
    <source>
        <dbReference type="SAM" id="Phobius"/>
    </source>
</evidence>
<dbReference type="GO" id="GO:0016829">
    <property type="term" value="F:lyase activity"/>
    <property type="evidence" value="ECO:0007669"/>
    <property type="project" value="UniProtKB-KW"/>
</dbReference>
<dbReference type="PANTHER" id="PTHR43318:SF1">
    <property type="entry name" value="POLYSACCHARIDE BIOSYNTHESIS PROTEIN EPSC-RELATED"/>
    <property type="match status" value="1"/>
</dbReference>
<keyword evidence="2" id="KW-1133">Transmembrane helix</keyword>
<proteinExistence type="inferred from homology"/>